<protein>
    <submittedName>
        <fullName evidence="9">FemAB family protein</fullName>
    </submittedName>
</protein>
<dbReference type="InterPro" id="IPR038740">
    <property type="entry name" value="BioF2-like_GNAT_dom"/>
</dbReference>
<dbReference type="GO" id="GO:0009252">
    <property type="term" value="P:peptidoglycan biosynthetic process"/>
    <property type="evidence" value="ECO:0007669"/>
    <property type="project" value="UniProtKB-KW"/>
</dbReference>
<dbReference type="InterPro" id="IPR016181">
    <property type="entry name" value="Acyl_CoA_acyltransferase"/>
</dbReference>
<evidence type="ECO:0000256" key="2">
    <source>
        <dbReference type="ARBA" id="ARBA00022679"/>
    </source>
</evidence>
<dbReference type="PANTHER" id="PTHR36174">
    <property type="entry name" value="LIPID II:GLYCINE GLYCYLTRANSFERASE"/>
    <property type="match status" value="1"/>
</dbReference>
<dbReference type="RefSeq" id="WP_234970686.1">
    <property type="nucleotide sequence ID" value="NZ_FNWT01000002.1"/>
</dbReference>
<keyword evidence="3" id="KW-0133">Cell shape</keyword>
<keyword evidence="5" id="KW-0012">Acyltransferase</keyword>
<reference evidence="10 11" key="2">
    <citation type="submission" date="2016-10" db="EMBL/GenBank/DDBJ databases">
        <authorList>
            <person name="Varghese N."/>
            <person name="Submissions S."/>
        </authorList>
    </citation>
    <scope>NUCLEOTIDE SEQUENCE [LARGE SCALE GENOMIC DNA]</scope>
    <source>
        <strain evidence="10">KHGC19</strain>
        <strain evidence="8 11">WCP15</strain>
    </source>
</reference>
<evidence type="ECO:0000256" key="3">
    <source>
        <dbReference type="ARBA" id="ARBA00022960"/>
    </source>
</evidence>
<dbReference type="AlphaFoldDB" id="A0A1H9QWG2"/>
<keyword evidence="4" id="KW-0573">Peptidoglycan synthesis</keyword>
<dbReference type="Pfam" id="PF02388">
    <property type="entry name" value="FemAB"/>
    <property type="match status" value="1"/>
</dbReference>
<proteinExistence type="inferred from homology"/>
<evidence type="ECO:0000313" key="11">
    <source>
        <dbReference type="Proteomes" id="UP000199135"/>
    </source>
</evidence>
<gene>
    <name evidence="9" type="ORF">SAMN05216446_1596</name>
    <name evidence="8" type="ORF">SAMN05216447_102280</name>
</gene>
<dbReference type="Gene3D" id="3.40.630.30">
    <property type="match status" value="2"/>
</dbReference>
<name>A0A1H9QWG2_9ACTN</name>
<evidence type="ECO:0000313" key="8">
    <source>
        <dbReference type="EMBL" id="SEH45063.1"/>
    </source>
</evidence>
<dbReference type="InterPro" id="IPR050644">
    <property type="entry name" value="PG_Glycine_Bridge_Synth"/>
</dbReference>
<dbReference type="EMBL" id="FOGP01000006">
    <property type="protein sequence ID" value="SER64824.1"/>
    <property type="molecule type" value="Genomic_DNA"/>
</dbReference>
<evidence type="ECO:0000256" key="5">
    <source>
        <dbReference type="ARBA" id="ARBA00023315"/>
    </source>
</evidence>
<evidence type="ECO:0000256" key="6">
    <source>
        <dbReference type="ARBA" id="ARBA00023316"/>
    </source>
</evidence>
<organism evidence="9 10">
    <name type="scientific">Parafannyhessea umbonata</name>
    <dbReference type="NCBI Taxonomy" id="604330"/>
    <lineage>
        <taxon>Bacteria</taxon>
        <taxon>Bacillati</taxon>
        <taxon>Actinomycetota</taxon>
        <taxon>Coriobacteriia</taxon>
        <taxon>Coriobacteriales</taxon>
        <taxon>Atopobiaceae</taxon>
        <taxon>Parafannyhessea</taxon>
    </lineage>
</organism>
<dbReference type="GO" id="GO:0016755">
    <property type="term" value="F:aminoacyltransferase activity"/>
    <property type="evidence" value="ECO:0007669"/>
    <property type="project" value="InterPro"/>
</dbReference>
<dbReference type="GO" id="GO:0071555">
    <property type="term" value="P:cell wall organization"/>
    <property type="evidence" value="ECO:0007669"/>
    <property type="project" value="UniProtKB-KW"/>
</dbReference>
<dbReference type="InterPro" id="IPR003447">
    <property type="entry name" value="FEMABX"/>
</dbReference>
<reference evidence="9" key="1">
    <citation type="submission" date="2016-10" db="EMBL/GenBank/DDBJ databases">
        <authorList>
            <person name="de Groot N.N."/>
        </authorList>
    </citation>
    <scope>NUCLEOTIDE SEQUENCE [LARGE SCALE GENOMIC DNA]</scope>
    <source>
        <strain evidence="9">KHGC19</strain>
    </source>
</reference>
<evidence type="ECO:0000313" key="10">
    <source>
        <dbReference type="Proteomes" id="UP000199128"/>
    </source>
</evidence>
<accession>A0A1H9QWG2</accession>
<evidence type="ECO:0000256" key="1">
    <source>
        <dbReference type="ARBA" id="ARBA00009943"/>
    </source>
</evidence>
<dbReference type="GO" id="GO:0008360">
    <property type="term" value="P:regulation of cell shape"/>
    <property type="evidence" value="ECO:0007669"/>
    <property type="project" value="UniProtKB-KW"/>
</dbReference>
<dbReference type="Pfam" id="PF13480">
    <property type="entry name" value="Acetyltransf_6"/>
    <property type="match status" value="1"/>
</dbReference>
<keyword evidence="2" id="KW-0808">Transferase</keyword>
<evidence type="ECO:0000313" key="9">
    <source>
        <dbReference type="EMBL" id="SER64824.1"/>
    </source>
</evidence>
<feature type="domain" description="BioF2-like acetyltransferase" evidence="7">
    <location>
        <begin position="150"/>
        <end position="284"/>
    </location>
</feature>
<dbReference type="SUPFAM" id="SSF55729">
    <property type="entry name" value="Acyl-CoA N-acyltransferases (Nat)"/>
    <property type="match status" value="2"/>
</dbReference>
<comment type="similarity">
    <text evidence="1">Belongs to the FemABX family.</text>
</comment>
<evidence type="ECO:0000256" key="4">
    <source>
        <dbReference type="ARBA" id="ARBA00022984"/>
    </source>
</evidence>
<keyword evidence="6" id="KW-0961">Cell wall biogenesis/degradation</keyword>
<dbReference type="Proteomes" id="UP000199128">
    <property type="component" value="Unassembled WGS sequence"/>
</dbReference>
<dbReference type="Proteomes" id="UP000199135">
    <property type="component" value="Unassembled WGS sequence"/>
</dbReference>
<keyword evidence="11" id="KW-1185">Reference proteome</keyword>
<sequence length="333" mass="37466">MDYRIENDPKSWNEIVESCGGHPLQAWQWGQLKSQTGPWDAKRVVCLEGGEVVGAAQVLLRTLPFPFKMMAYVPRGPLAKDPALLPEVADAIAEWCRKNTAAITVKIDPAVTELKLSDSWRKSERVLVKKTAVMDLTLDEDALNKSIPNRKCRQYIRKSARDGIVFRAATKDDLDQVLSIYHNTAEADGFALHADEFYRAAFDVMDGINQFYVAEKDGEIQAFLWNVTTKGGTAFELWGAVTDAGKRSRANYGLKWHAILDAKAKGALYYDLNGLLNDGISDFKMLFVKEPTFWIGSFDCRLKALAGLWDWALTRHRIRQSASSVQQDTSEQR</sequence>
<dbReference type="EMBL" id="FNWT01000002">
    <property type="protein sequence ID" value="SEH45063.1"/>
    <property type="molecule type" value="Genomic_DNA"/>
</dbReference>
<dbReference type="PANTHER" id="PTHR36174:SF1">
    <property type="entry name" value="LIPID II:GLYCINE GLYCYLTRANSFERASE"/>
    <property type="match status" value="1"/>
</dbReference>
<evidence type="ECO:0000259" key="7">
    <source>
        <dbReference type="Pfam" id="PF13480"/>
    </source>
</evidence>
<dbReference type="PROSITE" id="PS51191">
    <property type="entry name" value="FEMABX"/>
    <property type="match status" value="1"/>
</dbReference>